<comment type="caution">
    <text evidence="2">The sequence shown here is derived from an EMBL/GenBank/DDBJ whole genome shotgun (WGS) entry which is preliminary data.</text>
</comment>
<accession>A0A8J6LBU6</accession>
<dbReference type="PANTHER" id="PTHR11092">
    <property type="entry name" value="SUGAR NUCLEOTIDE EPIMERASE RELATED"/>
    <property type="match status" value="1"/>
</dbReference>
<keyword evidence="3" id="KW-1185">Reference proteome</keyword>
<dbReference type="InterPro" id="IPR001509">
    <property type="entry name" value="Epimerase_deHydtase"/>
</dbReference>
<evidence type="ECO:0000313" key="3">
    <source>
        <dbReference type="Proteomes" id="UP000719412"/>
    </source>
</evidence>
<dbReference type="EMBL" id="JABDTM020021806">
    <property type="protein sequence ID" value="KAH0816264.1"/>
    <property type="molecule type" value="Genomic_DNA"/>
</dbReference>
<reference evidence="2" key="2">
    <citation type="submission" date="2021-08" db="EMBL/GenBank/DDBJ databases">
        <authorList>
            <person name="Eriksson T."/>
        </authorList>
    </citation>
    <scope>NUCLEOTIDE SEQUENCE</scope>
    <source>
        <strain evidence="2">Stoneville</strain>
        <tissue evidence="2">Whole head</tissue>
    </source>
</reference>
<dbReference type="InterPro" id="IPR036291">
    <property type="entry name" value="NAD(P)-bd_dom_sf"/>
</dbReference>
<protein>
    <recommendedName>
        <fullName evidence="1">NAD-dependent epimerase/dehydratase domain-containing protein</fullName>
    </recommendedName>
</protein>
<organism evidence="2 3">
    <name type="scientific">Tenebrio molitor</name>
    <name type="common">Yellow mealworm beetle</name>
    <dbReference type="NCBI Taxonomy" id="7067"/>
    <lineage>
        <taxon>Eukaryota</taxon>
        <taxon>Metazoa</taxon>
        <taxon>Ecdysozoa</taxon>
        <taxon>Arthropoda</taxon>
        <taxon>Hexapoda</taxon>
        <taxon>Insecta</taxon>
        <taxon>Pterygota</taxon>
        <taxon>Neoptera</taxon>
        <taxon>Endopterygota</taxon>
        <taxon>Coleoptera</taxon>
        <taxon>Polyphaga</taxon>
        <taxon>Cucujiformia</taxon>
        <taxon>Tenebrionidae</taxon>
        <taxon>Tenebrio</taxon>
    </lineage>
</organism>
<dbReference type="NCBIfam" id="TIGR01777">
    <property type="entry name" value="yfcH"/>
    <property type="match status" value="1"/>
</dbReference>
<dbReference type="Gene3D" id="3.40.50.720">
    <property type="entry name" value="NAD(P)-binding Rossmann-like Domain"/>
    <property type="match status" value="1"/>
</dbReference>
<dbReference type="PANTHER" id="PTHR11092:SF0">
    <property type="entry name" value="EPIMERASE FAMILY PROTEIN SDR39U1"/>
    <property type="match status" value="1"/>
</dbReference>
<name>A0A8J6LBU6_TENMO</name>
<dbReference type="InterPro" id="IPR010099">
    <property type="entry name" value="SDR39U1"/>
</dbReference>
<proteinExistence type="predicted"/>
<dbReference type="SUPFAM" id="SSF51735">
    <property type="entry name" value="NAD(P)-binding Rossmann-fold domains"/>
    <property type="match status" value="1"/>
</dbReference>
<dbReference type="AlphaFoldDB" id="A0A8J6LBU6"/>
<sequence length="258" mass="28359">MSKALGTALVGGGTGFIGSHLCKVLKSHGYGVIVISRMPGPQRMTWNDLNRQGLPDGTTTVINLAGQNVLDFKQRWNAGFKQNVFNSRINTTSSLANAIVSAKKKPSVFVTLTGVGIYKPDKVKEYDEDSSETEFDFLSRLCHEWENAAKLPKGTSTRQVTIRSGVVLGRDGGMIKQLYLPFFCGLGGPVMPGDQYLPWIHIDDLIRLILFVVGNQQVEGTLNGVAPQNITNKQFSDVCLSNLFEPVFIKIFRLLLVP</sequence>
<feature type="domain" description="NAD-dependent epimerase/dehydratase" evidence="1">
    <location>
        <begin position="8"/>
        <end position="215"/>
    </location>
</feature>
<dbReference type="Pfam" id="PF01370">
    <property type="entry name" value="Epimerase"/>
    <property type="match status" value="1"/>
</dbReference>
<evidence type="ECO:0000259" key="1">
    <source>
        <dbReference type="Pfam" id="PF01370"/>
    </source>
</evidence>
<gene>
    <name evidence="2" type="ORF">GEV33_006528</name>
</gene>
<evidence type="ECO:0000313" key="2">
    <source>
        <dbReference type="EMBL" id="KAH0816264.1"/>
    </source>
</evidence>
<dbReference type="Proteomes" id="UP000719412">
    <property type="component" value="Unassembled WGS sequence"/>
</dbReference>
<reference evidence="2" key="1">
    <citation type="journal article" date="2020" name="J Insects Food Feed">
        <title>The yellow mealworm (Tenebrio molitor) genome: a resource for the emerging insects as food and feed industry.</title>
        <authorList>
            <person name="Eriksson T."/>
            <person name="Andere A."/>
            <person name="Kelstrup H."/>
            <person name="Emery V."/>
            <person name="Picard C."/>
        </authorList>
    </citation>
    <scope>NUCLEOTIDE SEQUENCE</scope>
    <source>
        <strain evidence="2">Stoneville</strain>
        <tissue evidence="2">Whole head</tissue>
    </source>
</reference>